<feature type="chain" id="PRO_5046025411" description="Secreted protein" evidence="1">
    <location>
        <begin position="25"/>
        <end position="108"/>
    </location>
</feature>
<protein>
    <recommendedName>
        <fullName evidence="4">Secreted protein</fullName>
    </recommendedName>
</protein>
<sequence length="108" mass="11800">MRPNECRFSCAPSLLLTLSTALHAQVRRPDTPAMSRLANRLTPCGFIATKLLAKASISSTGIIAVRVTYTTCRYRCFWAICVPMTSPERSANSILTGEQRHSVATGRA</sequence>
<evidence type="ECO:0000256" key="1">
    <source>
        <dbReference type="SAM" id="SignalP"/>
    </source>
</evidence>
<feature type="signal peptide" evidence="1">
    <location>
        <begin position="1"/>
        <end position="24"/>
    </location>
</feature>
<name>A0ABQ8K4L8_9APHY</name>
<organism evidence="2 3">
    <name type="scientific">Rhodofomes roseus</name>
    <dbReference type="NCBI Taxonomy" id="34475"/>
    <lineage>
        <taxon>Eukaryota</taxon>
        <taxon>Fungi</taxon>
        <taxon>Dikarya</taxon>
        <taxon>Basidiomycota</taxon>
        <taxon>Agaricomycotina</taxon>
        <taxon>Agaricomycetes</taxon>
        <taxon>Polyporales</taxon>
        <taxon>Rhodofomes</taxon>
    </lineage>
</organism>
<evidence type="ECO:0000313" key="3">
    <source>
        <dbReference type="Proteomes" id="UP000814176"/>
    </source>
</evidence>
<comment type="caution">
    <text evidence="2">The sequence shown here is derived from an EMBL/GenBank/DDBJ whole genome shotgun (WGS) entry which is preliminary data.</text>
</comment>
<dbReference type="GeneID" id="71998290"/>
<evidence type="ECO:0008006" key="4">
    <source>
        <dbReference type="Google" id="ProtNLM"/>
    </source>
</evidence>
<dbReference type="RefSeq" id="XP_047774956.1">
    <property type="nucleotide sequence ID" value="XM_047917558.1"/>
</dbReference>
<keyword evidence="1" id="KW-0732">Signal</keyword>
<proteinExistence type="predicted"/>
<gene>
    <name evidence="2" type="ORF">C8Q71DRAFT_287914</name>
</gene>
<keyword evidence="3" id="KW-1185">Reference proteome</keyword>
<dbReference type="Proteomes" id="UP000814176">
    <property type="component" value="Unassembled WGS sequence"/>
</dbReference>
<reference evidence="2 3" key="1">
    <citation type="journal article" date="2021" name="Environ. Microbiol.">
        <title>Gene family expansions and transcriptome signatures uncover fungal adaptations to wood decay.</title>
        <authorList>
            <person name="Hage H."/>
            <person name="Miyauchi S."/>
            <person name="Viragh M."/>
            <person name="Drula E."/>
            <person name="Min B."/>
            <person name="Chaduli D."/>
            <person name="Navarro D."/>
            <person name="Favel A."/>
            <person name="Norest M."/>
            <person name="Lesage-Meessen L."/>
            <person name="Balint B."/>
            <person name="Merenyi Z."/>
            <person name="de Eugenio L."/>
            <person name="Morin E."/>
            <person name="Martinez A.T."/>
            <person name="Baldrian P."/>
            <person name="Stursova M."/>
            <person name="Martinez M.J."/>
            <person name="Novotny C."/>
            <person name="Magnuson J.K."/>
            <person name="Spatafora J.W."/>
            <person name="Maurice S."/>
            <person name="Pangilinan J."/>
            <person name="Andreopoulos W."/>
            <person name="LaButti K."/>
            <person name="Hundley H."/>
            <person name="Na H."/>
            <person name="Kuo A."/>
            <person name="Barry K."/>
            <person name="Lipzen A."/>
            <person name="Henrissat B."/>
            <person name="Riley R."/>
            <person name="Ahrendt S."/>
            <person name="Nagy L.G."/>
            <person name="Grigoriev I.V."/>
            <person name="Martin F."/>
            <person name="Rosso M.N."/>
        </authorList>
    </citation>
    <scope>NUCLEOTIDE SEQUENCE [LARGE SCALE GENOMIC DNA]</scope>
    <source>
        <strain evidence="2 3">CIRM-BRFM 1785</strain>
    </source>
</reference>
<dbReference type="EMBL" id="JADCUA010000024">
    <property type="protein sequence ID" value="KAH9831859.1"/>
    <property type="molecule type" value="Genomic_DNA"/>
</dbReference>
<evidence type="ECO:0000313" key="2">
    <source>
        <dbReference type="EMBL" id="KAH9831859.1"/>
    </source>
</evidence>
<accession>A0ABQ8K4L8</accession>